<evidence type="ECO:0000256" key="11">
    <source>
        <dbReference type="ARBA" id="ARBA00023002"/>
    </source>
</evidence>
<dbReference type="PANTHER" id="PTHR31388">
    <property type="entry name" value="PEROXIDASE 72-RELATED"/>
    <property type="match status" value="1"/>
</dbReference>
<name>A0A6A4KX73_9ERIC</name>
<comment type="cofactor">
    <cofactor evidence="17 20">
        <name>Ca(2+)</name>
        <dbReference type="ChEBI" id="CHEBI:29108"/>
    </cofactor>
    <text evidence="17 20">Binds 2 calcium ions per subunit.</text>
</comment>
<comment type="catalytic activity">
    <reaction evidence="1 20">
        <text>2 a phenolic donor + H2O2 = 2 a phenolic radical donor + 2 H2O</text>
        <dbReference type="Rhea" id="RHEA:56136"/>
        <dbReference type="ChEBI" id="CHEBI:15377"/>
        <dbReference type="ChEBI" id="CHEBI:16240"/>
        <dbReference type="ChEBI" id="CHEBI:139520"/>
        <dbReference type="ChEBI" id="CHEBI:139521"/>
        <dbReference type="EC" id="1.11.1.7"/>
    </reaction>
</comment>
<evidence type="ECO:0000256" key="13">
    <source>
        <dbReference type="ARBA" id="ARBA00023157"/>
    </source>
</evidence>
<feature type="disulfide bond" evidence="19">
    <location>
        <begin position="125"/>
        <end position="322"/>
    </location>
</feature>
<evidence type="ECO:0000256" key="2">
    <source>
        <dbReference type="ARBA" id="ARBA00002322"/>
    </source>
</evidence>
<evidence type="ECO:0000313" key="23">
    <source>
        <dbReference type="Proteomes" id="UP000428333"/>
    </source>
</evidence>
<evidence type="ECO:0000256" key="12">
    <source>
        <dbReference type="ARBA" id="ARBA00023004"/>
    </source>
</evidence>
<feature type="binding site" evidence="17">
    <location>
        <position position="73"/>
    </location>
    <ligand>
        <name>Ca(2+)</name>
        <dbReference type="ChEBI" id="CHEBI:29108"/>
        <label>1</label>
    </ligand>
</feature>
<keyword evidence="10 17" id="KW-0106">Calcium</keyword>
<feature type="binding site" description="axial binding residue" evidence="17">
    <location>
        <position position="197"/>
    </location>
    <ligand>
        <name>heme b</name>
        <dbReference type="ChEBI" id="CHEBI:60344"/>
    </ligand>
    <ligandPart>
        <name>Fe</name>
        <dbReference type="ChEBI" id="CHEBI:18248"/>
    </ligandPart>
</feature>
<dbReference type="Pfam" id="PF00141">
    <property type="entry name" value="peroxidase"/>
    <property type="match status" value="1"/>
</dbReference>
<dbReference type="Gene3D" id="1.10.520.10">
    <property type="match status" value="1"/>
</dbReference>
<feature type="binding site" evidence="17">
    <location>
        <position position="247"/>
    </location>
    <ligand>
        <name>Ca(2+)</name>
        <dbReference type="ChEBI" id="CHEBI:29108"/>
        <label>2</label>
    </ligand>
</feature>
<evidence type="ECO:0000259" key="21">
    <source>
        <dbReference type="PROSITE" id="PS50873"/>
    </source>
</evidence>
<feature type="binding site" evidence="17">
    <location>
        <position position="249"/>
    </location>
    <ligand>
        <name>Ca(2+)</name>
        <dbReference type="ChEBI" id="CHEBI:29108"/>
        <label>2</label>
    </ligand>
</feature>
<dbReference type="EMBL" id="QEFC01003506">
    <property type="protein sequence ID" value="KAE9447547.1"/>
    <property type="molecule type" value="Genomic_DNA"/>
</dbReference>
<feature type="binding site" evidence="17">
    <location>
        <position position="77"/>
    </location>
    <ligand>
        <name>Ca(2+)</name>
        <dbReference type="ChEBI" id="CHEBI:29108"/>
        <label>1</label>
    </ligand>
</feature>
<dbReference type="FunFam" id="1.10.520.10:FF:000009">
    <property type="entry name" value="Peroxidase"/>
    <property type="match status" value="1"/>
</dbReference>
<evidence type="ECO:0000313" key="22">
    <source>
        <dbReference type="EMBL" id="KAE9447547.1"/>
    </source>
</evidence>
<evidence type="ECO:0000256" key="10">
    <source>
        <dbReference type="ARBA" id="ARBA00022837"/>
    </source>
</evidence>
<keyword evidence="7 20" id="KW-0349">Heme</keyword>
<evidence type="ECO:0000256" key="14">
    <source>
        <dbReference type="ARBA" id="ARBA00023180"/>
    </source>
</evidence>
<dbReference type="PROSITE" id="PS50873">
    <property type="entry name" value="PEROXIDASE_4"/>
    <property type="match status" value="1"/>
</dbReference>
<evidence type="ECO:0000256" key="18">
    <source>
        <dbReference type="PIRSR" id="PIRSR600823-4"/>
    </source>
</evidence>
<comment type="similarity">
    <text evidence="20">Belongs to the peroxidase family. Classical plant (class III) peroxidase subfamily.</text>
</comment>
<dbReference type="EC" id="1.11.1.7" evidence="5 20"/>
<dbReference type="PRINTS" id="PR00458">
    <property type="entry name" value="PEROXIDASE"/>
</dbReference>
<keyword evidence="14" id="KW-0325">Glycoprotein</keyword>
<dbReference type="PANTHER" id="PTHR31388:SF126">
    <property type="entry name" value="PEROXIDASE"/>
    <property type="match status" value="1"/>
</dbReference>
<dbReference type="GO" id="GO:0006979">
    <property type="term" value="P:response to oxidative stress"/>
    <property type="evidence" value="ECO:0007669"/>
    <property type="project" value="UniProtKB-UniRule"/>
</dbReference>
<feature type="disulfide bond" evidence="19">
    <location>
        <begin position="38"/>
        <end position="118"/>
    </location>
</feature>
<keyword evidence="9 20" id="KW-0732">Signal</keyword>
<protein>
    <recommendedName>
        <fullName evidence="5 20">Peroxidase</fullName>
        <ecNumber evidence="5 20">1.11.1.7</ecNumber>
    </recommendedName>
</protein>
<evidence type="ECO:0000256" key="17">
    <source>
        <dbReference type="PIRSR" id="PIRSR600823-3"/>
    </source>
</evidence>
<comment type="subcellular location">
    <subcellularLocation>
        <location evidence="3 20">Secreted</location>
    </subcellularLocation>
</comment>
<dbReference type="GO" id="GO:0042744">
    <property type="term" value="P:hydrogen peroxide catabolic process"/>
    <property type="evidence" value="ECO:0007669"/>
    <property type="project" value="UniProtKB-KW"/>
</dbReference>
<evidence type="ECO:0000256" key="4">
    <source>
        <dbReference type="ARBA" id="ARBA00006873"/>
    </source>
</evidence>
<proteinExistence type="inferred from homology"/>
<evidence type="ECO:0000256" key="16">
    <source>
        <dbReference type="PIRSR" id="PIRSR600823-2"/>
    </source>
</evidence>
<keyword evidence="20" id="KW-0376">Hydrogen peroxide</keyword>
<gene>
    <name evidence="22" type="ORF">C3L33_20549</name>
</gene>
<feature type="disulfide bond" evidence="19">
    <location>
        <begin position="71"/>
        <end position="76"/>
    </location>
</feature>
<comment type="cofactor">
    <cofactor evidence="17 20">
        <name>heme b</name>
        <dbReference type="ChEBI" id="CHEBI:60344"/>
    </cofactor>
    <text evidence="17 20">Binds 1 heme b (iron(II)-protoporphyrin IX) group per subunit.</text>
</comment>
<feature type="active site" description="Proton acceptor" evidence="15">
    <location>
        <position position="69"/>
    </location>
</feature>
<keyword evidence="20" id="KW-0964">Secreted</keyword>
<evidence type="ECO:0000256" key="1">
    <source>
        <dbReference type="ARBA" id="ARBA00000189"/>
    </source>
</evidence>
<dbReference type="Gene3D" id="1.10.420.10">
    <property type="entry name" value="Peroxidase, domain 2"/>
    <property type="match status" value="1"/>
</dbReference>
<dbReference type="CDD" id="cd00693">
    <property type="entry name" value="secretory_peroxidase"/>
    <property type="match status" value="1"/>
</dbReference>
<comment type="similarity">
    <text evidence="4">Belongs to the peroxidase family. Ascorbate peroxidase subfamily.</text>
</comment>
<keyword evidence="12 17" id="KW-0408">Iron</keyword>
<evidence type="ECO:0000256" key="19">
    <source>
        <dbReference type="PIRSR" id="PIRSR600823-5"/>
    </source>
</evidence>
<evidence type="ECO:0000256" key="6">
    <source>
        <dbReference type="ARBA" id="ARBA00022559"/>
    </source>
</evidence>
<dbReference type="PRINTS" id="PR00461">
    <property type="entry name" value="PLPEROXIDASE"/>
</dbReference>
<feature type="binding site" evidence="17">
    <location>
        <position position="79"/>
    </location>
    <ligand>
        <name>Ca(2+)</name>
        <dbReference type="ChEBI" id="CHEBI:29108"/>
        <label>1</label>
    </ligand>
</feature>
<comment type="caution">
    <text evidence="22">The sequence shown here is derived from an EMBL/GenBank/DDBJ whole genome shotgun (WGS) entry which is preliminary data.</text>
</comment>
<comment type="function">
    <text evidence="2">Removal of H(2)O(2), oxidation of toxic reductants, biosynthesis and degradation of lignin, suberization, auxin catabolism, response to environmental stresses such as wounding, pathogen attack and oxidative stress. These functions might be dependent on each isozyme/isoform in each plant tissue.</text>
</comment>
<organism evidence="22 23">
    <name type="scientific">Rhododendron williamsianum</name>
    <dbReference type="NCBI Taxonomy" id="262921"/>
    <lineage>
        <taxon>Eukaryota</taxon>
        <taxon>Viridiplantae</taxon>
        <taxon>Streptophyta</taxon>
        <taxon>Embryophyta</taxon>
        <taxon>Tracheophyta</taxon>
        <taxon>Spermatophyta</taxon>
        <taxon>Magnoliopsida</taxon>
        <taxon>eudicotyledons</taxon>
        <taxon>Gunneridae</taxon>
        <taxon>Pentapetalae</taxon>
        <taxon>asterids</taxon>
        <taxon>Ericales</taxon>
        <taxon>Ericaceae</taxon>
        <taxon>Ericoideae</taxon>
        <taxon>Rhodoreae</taxon>
        <taxon>Rhododendron</taxon>
    </lineage>
</organism>
<dbReference type="InterPro" id="IPR002016">
    <property type="entry name" value="Haem_peroxidase"/>
</dbReference>
<keyword evidence="6 20" id="KW-0575">Peroxidase</keyword>
<evidence type="ECO:0000256" key="9">
    <source>
        <dbReference type="ARBA" id="ARBA00022729"/>
    </source>
</evidence>
<feature type="binding site" evidence="17">
    <location>
        <position position="198"/>
    </location>
    <ligand>
        <name>Ca(2+)</name>
        <dbReference type="ChEBI" id="CHEBI:29108"/>
        <label>2</label>
    </ligand>
</feature>
<evidence type="ECO:0000256" key="15">
    <source>
        <dbReference type="PIRSR" id="PIRSR600823-1"/>
    </source>
</evidence>
<feature type="non-terminal residue" evidence="22">
    <location>
        <position position="1"/>
    </location>
</feature>
<evidence type="ECO:0000256" key="7">
    <source>
        <dbReference type="ARBA" id="ARBA00022617"/>
    </source>
</evidence>
<evidence type="ECO:0000256" key="20">
    <source>
        <dbReference type="RuleBase" id="RU362060"/>
    </source>
</evidence>
<dbReference type="InterPro" id="IPR000823">
    <property type="entry name" value="Peroxidase_pln"/>
</dbReference>
<keyword evidence="13 19" id="KW-1015">Disulfide bond</keyword>
<dbReference type="Proteomes" id="UP000428333">
    <property type="component" value="Linkage Group LG12"/>
</dbReference>
<keyword evidence="11 20" id="KW-0560">Oxidoreductase</keyword>
<dbReference type="GO" id="GO:0046872">
    <property type="term" value="F:metal ion binding"/>
    <property type="evidence" value="ECO:0007669"/>
    <property type="project" value="UniProtKB-UniRule"/>
</dbReference>
<feature type="signal peptide" evidence="20">
    <location>
        <begin position="1"/>
        <end position="26"/>
    </location>
</feature>
<feature type="binding site" evidence="16">
    <location>
        <position position="167"/>
    </location>
    <ligand>
        <name>substrate</name>
    </ligand>
</feature>
<dbReference type="PROSITE" id="PS00436">
    <property type="entry name" value="PEROXIDASE_2"/>
    <property type="match status" value="1"/>
</dbReference>
<dbReference type="InterPro" id="IPR019794">
    <property type="entry name" value="Peroxidases_AS"/>
</dbReference>
<keyword evidence="23" id="KW-1185">Reference proteome</keyword>
<evidence type="ECO:0000256" key="8">
    <source>
        <dbReference type="ARBA" id="ARBA00022723"/>
    </source>
</evidence>
<feature type="binding site" evidence="17">
    <location>
        <position position="254"/>
    </location>
    <ligand>
        <name>Ca(2+)</name>
        <dbReference type="ChEBI" id="CHEBI:29108"/>
        <label>2</label>
    </ligand>
</feature>
<dbReference type="SUPFAM" id="SSF48113">
    <property type="entry name" value="Heme-dependent peroxidases"/>
    <property type="match status" value="1"/>
</dbReference>
<dbReference type="OrthoDB" id="2113341at2759"/>
<feature type="chain" id="PRO_5025712705" description="Peroxidase" evidence="20">
    <location>
        <begin position="27"/>
        <end position="328"/>
    </location>
</feature>
<sequence length="328" mass="35715">MRSHGSFSLLALSLVVFSLSTTAAFSAKLSPNFYGKTCPGALATIKSAVDAELMRQQRMGASLLRLFFHDCFVQTCDGSNLLDPAPNIDSEKNATPNAFSVRGYDVIDRIRLELDKTCGGPVVSCADIVAVAARDSVVALGGPSWEVELGRRDSLNGNSTLADINIPSPFMNLTQLIANFKNQGLDVQDLVALSGGHTIGLTHCGFFQNRIYNETSATIDPAFARLRKEHCLPTATLAAILELAPLDSTPRQFDTNYFSNLVQKKGLLDSDQALYLGGVTDGLVKRYSTNREAFFKDFARSMVKMGNFKPLTGNEGQIRNNCRKVNPY</sequence>
<dbReference type="GO" id="GO:0005576">
    <property type="term" value="C:extracellular region"/>
    <property type="evidence" value="ECO:0007669"/>
    <property type="project" value="UniProtKB-SubCell"/>
</dbReference>
<feature type="binding site" evidence="17">
    <location>
        <position position="91"/>
    </location>
    <ligand>
        <name>Ca(2+)</name>
        <dbReference type="ChEBI" id="CHEBI:29108"/>
        <label>1</label>
    </ligand>
</feature>
<reference evidence="22 23" key="1">
    <citation type="journal article" date="2019" name="Genome Biol. Evol.">
        <title>The Rhododendron genome and chromosomal organization provide insight into shared whole-genome duplications across the heath family (Ericaceae).</title>
        <authorList>
            <person name="Soza V.L."/>
            <person name="Lindsley D."/>
            <person name="Waalkes A."/>
            <person name="Ramage E."/>
            <person name="Patwardhan R.P."/>
            <person name="Burton J.N."/>
            <person name="Adey A."/>
            <person name="Kumar A."/>
            <person name="Qiu R."/>
            <person name="Shendure J."/>
            <person name="Hall B."/>
        </authorList>
    </citation>
    <scope>NUCLEOTIDE SEQUENCE [LARGE SCALE GENOMIC DNA]</scope>
    <source>
        <strain evidence="22">RSF 1966-606</strain>
    </source>
</reference>
<dbReference type="InterPro" id="IPR010255">
    <property type="entry name" value="Haem_peroxidase_sf"/>
</dbReference>
<dbReference type="GO" id="GO:0140825">
    <property type="term" value="F:lactoperoxidase activity"/>
    <property type="evidence" value="ECO:0007669"/>
    <property type="project" value="UniProtKB-EC"/>
</dbReference>
<evidence type="ECO:0000256" key="5">
    <source>
        <dbReference type="ARBA" id="ARBA00012313"/>
    </source>
</evidence>
<feature type="domain" description="Plant heme peroxidase family profile" evidence="21">
    <location>
        <begin position="28"/>
        <end position="326"/>
    </location>
</feature>
<accession>A0A6A4KX73</accession>
<feature type="disulfide bond" evidence="19">
    <location>
        <begin position="204"/>
        <end position="231"/>
    </location>
</feature>
<feature type="site" description="Transition state stabilizer" evidence="18">
    <location>
        <position position="65"/>
    </location>
</feature>
<feature type="binding site" evidence="17">
    <location>
        <position position="70"/>
    </location>
    <ligand>
        <name>Ca(2+)</name>
        <dbReference type="ChEBI" id="CHEBI:29108"/>
        <label>1</label>
    </ligand>
</feature>
<dbReference type="InterPro" id="IPR033905">
    <property type="entry name" value="Secretory_peroxidase"/>
</dbReference>
<evidence type="ECO:0000256" key="3">
    <source>
        <dbReference type="ARBA" id="ARBA00004613"/>
    </source>
</evidence>
<dbReference type="AlphaFoldDB" id="A0A6A4KX73"/>
<keyword evidence="8 17" id="KW-0479">Metal-binding</keyword>
<dbReference type="FunFam" id="1.10.420.10:FF:000006">
    <property type="entry name" value="Peroxidase"/>
    <property type="match status" value="1"/>
</dbReference>
<dbReference type="InterPro" id="IPR019793">
    <property type="entry name" value="Peroxidases_heam-ligand_BS"/>
</dbReference>
<dbReference type="PROSITE" id="PS00435">
    <property type="entry name" value="PEROXIDASE_1"/>
    <property type="match status" value="1"/>
</dbReference>
<dbReference type="GO" id="GO:0020037">
    <property type="term" value="F:heme binding"/>
    <property type="evidence" value="ECO:0007669"/>
    <property type="project" value="UniProtKB-UniRule"/>
</dbReference>